<evidence type="ECO:0000259" key="1">
    <source>
        <dbReference type="Pfam" id="PF13173"/>
    </source>
</evidence>
<dbReference type="STRING" id="158190.SpiGrapes_1600"/>
<feature type="domain" description="DUF4143" evidence="2">
    <location>
        <begin position="145"/>
        <end position="288"/>
    </location>
</feature>
<gene>
    <name evidence="3" type="ordered locus">SpiGrapes_1600</name>
</gene>
<sequence length="344" mass="39746">MQYEDLKDYKTLYQAIITASKAAKGKVYLFIDEIQEVPSWERVINSVRVDCDCDIYITGSNARLLSGELATLLSGRYVEISVYPLSFCEYLEFAKTNDDEAGLSTEQHFSNFLRYGGLPGIHEMKWDDAVLLRYLLDMFNTVLLKDVIKRNKIRDIDLLEKVVLYLMDNIGNTFSAKTISDFLKNQGRKLSTETVYTYIKALESAFLIHKVPRFDIKGKRLLETQEKYFVSDLGLRHATRGYRDNDIGGMLENVVFLELLRRGWTVNIGKQGSYEIDFIATHTDERLYAQVCYILTKDNTQREFEPLEAIDDNYEKVVISTDSLTGFNRNGIKQRNIIEFLLDT</sequence>
<proteinExistence type="predicted"/>
<feature type="domain" description="AAA" evidence="1">
    <location>
        <begin position="10"/>
        <end position="91"/>
    </location>
</feature>
<dbReference type="EMBL" id="CP003155">
    <property type="protein sequence ID" value="AEV29407.1"/>
    <property type="molecule type" value="Genomic_DNA"/>
</dbReference>
<accession>G8QWA9</accession>
<protein>
    <submittedName>
        <fullName evidence="3">Putative ATPase (AAA+ superfamily)</fullName>
    </submittedName>
</protein>
<dbReference type="InterPro" id="IPR027417">
    <property type="entry name" value="P-loop_NTPase"/>
</dbReference>
<evidence type="ECO:0000259" key="2">
    <source>
        <dbReference type="Pfam" id="PF13635"/>
    </source>
</evidence>
<dbReference type="PANTHER" id="PTHR33295:SF20">
    <property type="entry name" value="ATPASE"/>
    <property type="match status" value="1"/>
</dbReference>
<dbReference type="InterPro" id="IPR025420">
    <property type="entry name" value="DUF4143"/>
</dbReference>
<dbReference type="AlphaFoldDB" id="G8QWA9"/>
<reference evidence="3 4" key="1">
    <citation type="submission" date="2011-11" db="EMBL/GenBank/DDBJ databases">
        <title>Complete sequence of Spirochaeta sp. grapes.</title>
        <authorList>
            <consortium name="US DOE Joint Genome Institute"/>
            <person name="Lucas S."/>
            <person name="Han J."/>
            <person name="Lapidus A."/>
            <person name="Cheng J.-F."/>
            <person name="Goodwin L."/>
            <person name="Pitluck S."/>
            <person name="Peters L."/>
            <person name="Ovchinnikova G."/>
            <person name="Munk A.C."/>
            <person name="Detter J.C."/>
            <person name="Han C."/>
            <person name="Tapia R."/>
            <person name="Land M."/>
            <person name="Hauser L."/>
            <person name="Kyrpides N."/>
            <person name="Ivanova N."/>
            <person name="Pagani I."/>
            <person name="Ritalahtilisa K."/>
            <person name="Loeffler F."/>
            <person name="Woyke T."/>
        </authorList>
    </citation>
    <scope>NUCLEOTIDE SEQUENCE [LARGE SCALE GENOMIC DNA]</scope>
    <source>
        <strain evidence="4">ATCC BAA-1885 / DSM 22778 / Grapes</strain>
    </source>
</reference>
<dbReference type="SUPFAM" id="SSF52540">
    <property type="entry name" value="P-loop containing nucleoside triphosphate hydrolases"/>
    <property type="match status" value="1"/>
</dbReference>
<dbReference type="Pfam" id="PF13635">
    <property type="entry name" value="DUF4143"/>
    <property type="match status" value="1"/>
</dbReference>
<dbReference type="eggNOG" id="COG1373">
    <property type="taxonomic scope" value="Bacteria"/>
</dbReference>
<dbReference type="HOGENOM" id="CLU_041527_1_1_12"/>
<dbReference type="Proteomes" id="UP000005632">
    <property type="component" value="Chromosome"/>
</dbReference>
<dbReference type="PANTHER" id="PTHR33295">
    <property type="entry name" value="ATPASE"/>
    <property type="match status" value="1"/>
</dbReference>
<name>G8QWA9_SPHPG</name>
<organism evidence="3 4">
    <name type="scientific">Sphaerochaeta pleomorpha (strain ATCC BAA-1885 / DSM 22778 / Grapes)</name>
    <dbReference type="NCBI Taxonomy" id="158190"/>
    <lineage>
        <taxon>Bacteria</taxon>
        <taxon>Pseudomonadati</taxon>
        <taxon>Spirochaetota</taxon>
        <taxon>Spirochaetia</taxon>
        <taxon>Spirochaetales</taxon>
        <taxon>Sphaerochaetaceae</taxon>
        <taxon>Sphaerochaeta</taxon>
    </lineage>
</organism>
<evidence type="ECO:0000313" key="4">
    <source>
        <dbReference type="Proteomes" id="UP000005632"/>
    </source>
</evidence>
<dbReference type="InterPro" id="IPR041682">
    <property type="entry name" value="AAA_14"/>
</dbReference>
<dbReference type="Pfam" id="PF13173">
    <property type="entry name" value="AAA_14"/>
    <property type="match status" value="1"/>
</dbReference>
<evidence type="ECO:0000313" key="3">
    <source>
        <dbReference type="EMBL" id="AEV29407.1"/>
    </source>
</evidence>
<keyword evidence="4" id="KW-1185">Reference proteome</keyword>
<dbReference type="KEGG" id="sgp:SpiGrapes_1600"/>